<dbReference type="AlphaFoldDB" id="A0A1J0RC44"/>
<name>A0A1J0RC44_9TRYP</name>
<protein>
    <submittedName>
        <fullName evidence="2">Variant surface glycoprotein 1125.5224</fullName>
    </submittedName>
</protein>
<evidence type="ECO:0000256" key="1">
    <source>
        <dbReference type="SAM" id="SignalP"/>
    </source>
</evidence>
<accession>A0A1J0RC44</accession>
<feature type="signal peptide" evidence="1">
    <location>
        <begin position="1"/>
        <end position="20"/>
    </location>
</feature>
<keyword evidence="1" id="KW-0732">Signal</keyword>
<proteinExistence type="predicted"/>
<organism evidence="2">
    <name type="scientific">Trypanosoma brucei</name>
    <dbReference type="NCBI Taxonomy" id="5691"/>
    <lineage>
        <taxon>Eukaryota</taxon>
        <taxon>Discoba</taxon>
        <taxon>Euglenozoa</taxon>
        <taxon>Kinetoplastea</taxon>
        <taxon>Metakinetoplastina</taxon>
        <taxon>Trypanosomatida</taxon>
        <taxon>Trypanosomatidae</taxon>
        <taxon>Trypanosoma</taxon>
    </lineage>
</organism>
<sequence length="347" mass="37676">MKSPVYVLLVTVAIIKSSEAHDQAAEAITNLCKEDDYLQAVTKHLSGLLSPVTSAIAELKKFRKLRQIVERQATNRDSRCLYAALIAKATAEITDAETQLQSDRITINNALFLIERQREILSAAHKASKLQITDASSGHDGSGKGGNGVELKFETKMGTTEACEKTRAWTEPNYGTKKPAVAQLTKLKLTKIEDIHKLTQKVKNSLTSMTSGCQTTANLQGLNAALANCNVGGSPAAAWTHTANTEHTSSAETHIFKDDADTTTCHSSLDNVDASKPLHEKLTNSLCNSLKVKPHVPNTLKTQKGETLANDDIVLLSVKNCNPRFQTIADVTNPDQTKELKAYITNP</sequence>
<reference evidence="2" key="1">
    <citation type="submission" date="2016-08" db="EMBL/GenBank/DDBJ databases">
        <title>VSG repertoire of Trypanosoma brucei EATRO 1125.</title>
        <authorList>
            <person name="Cross G.A."/>
        </authorList>
    </citation>
    <scope>NUCLEOTIDE SEQUENCE</scope>
    <source>
        <strain evidence="2">EATRO 1125</strain>
    </source>
</reference>
<dbReference type="EMBL" id="KX701394">
    <property type="protein sequence ID" value="APD75350.1"/>
    <property type="molecule type" value="Genomic_DNA"/>
</dbReference>
<feature type="chain" id="PRO_5013153593" evidence="1">
    <location>
        <begin position="21"/>
        <end position="347"/>
    </location>
</feature>
<evidence type="ECO:0000313" key="2">
    <source>
        <dbReference type="EMBL" id="APD75350.1"/>
    </source>
</evidence>
<dbReference type="VEuPathDB" id="TriTrypDB:Tb427_000061700"/>